<gene>
    <name evidence="3" type="primary">TPS3</name>
    <name evidence="3" type="ORF">SPAPADRAFT_70708</name>
</gene>
<accession>G3ALU6</accession>
<feature type="compositionally biased region" description="Low complexity" evidence="2">
    <location>
        <begin position="212"/>
        <end position="224"/>
    </location>
</feature>
<evidence type="ECO:0000256" key="2">
    <source>
        <dbReference type="SAM" id="MobiDB-lite"/>
    </source>
</evidence>
<dbReference type="CDD" id="cd03788">
    <property type="entry name" value="GT20_TPS"/>
    <property type="match status" value="1"/>
</dbReference>
<dbReference type="GO" id="GO:0005829">
    <property type="term" value="C:cytosol"/>
    <property type="evidence" value="ECO:0007669"/>
    <property type="project" value="TreeGrafter"/>
</dbReference>
<feature type="compositionally biased region" description="Polar residues" evidence="2">
    <location>
        <begin position="96"/>
        <end position="108"/>
    </location>
</feature>
<dbReference type="PANTHER" id="PTHR10788">
    <property type="entry name" value="TREHALOSE-6-PHOSPHATE SYNTHASE"/>
    <property type="match status" value="1"/>
</dbReference>
<dbReference type="EMBL" id="GL996501">
    <property type="protein sequence ID" value="EGW32705.1"/>
    <property type="molecule type" value="Genomic_DNA"/>
</dbReference>
<dbReference type="InParanoid" id="G3ALU6"/>
<dbReference type="InterPro" id="IPR001830">
    <property type="entry name" value="Glyco_trans_20"/>
</dbReference>
<dbReference type="GeneID" id="18875342"/>
<organism evidence="4">
    <name type="scientific">Spathaspora passalidarum (strain NRRL Y-27907 / 11-Y1)</name>
    <dbReference type="NCBI Taxonomy" id="619300"/>
    <lineage>
        <taxon>Eukaryota</taxon>
        <taxon>Fungi</taxon>
        <taxon>Dikarya</taxon>
        <taxon>Ascomycota</taxon>
        <taxon>Saccharomycotina</taxon>
        <taxon>Pichiomycetes</taxon>
        <taxon>Debaryomycetaceae</taxon>
        <taxon>Spathaspora</taxon>
    </lineage>
</organism>
<dbReference type="SUPFAM" id="SSF53756">
    <property type="entry name" value="UDP-Glycosyltransferase/glycogen phosphorylase"/>
    <property type="match status" value="1"/>
</dbReference>
<dbReference type="GO" id="GO:0005946">
    <property type="term" value="C:alpha,alpha-trehalose-phosphate synthase complex (UDP-forming)"/>
    <property type="evidence" value="ECO:0007669"/>
    <property type="project" value="TreeGrafter"/>
</dbReference>
<dbReference type="GO" id="GO:0005992">
    <property type="term" value="P:trehalose biosynthetic process"/>
    <property type="evidence" value="ECO:0007669"/>
    <property type="project" value="InterPro"/>
</dbReference>
<keyword evidence="4" id="KW-1185">Reference proteome</keyword>
<feature type="region of interest" description="Disordered" evidence="2">
    <location>
        <begin position="88"/>
        <end position="175"/>
    </location>
</feature>
<dbReference type="PANTHER" id="PTHR10788:SF15">
    <property type="entry name" value="TREHALOSE SYNTHASE COMPLEX REGULATORY SUBUNIT TPS3-RELATED"/>
    <property type="match status" value="1"/>
</dbReference>
<dbReference type="HOGENOM" id="CLU_002351_2_0_1"/>
<dbReference type="OrthoDB" id="755951at2759"/>
<dbReference type="AlphaFoldDB" id="G3ALU6"/>
<dbReference type="OMA" id="FEGHYKS"/>
<feature type="region of interest" description="Disordered" evidence="2">
    <location>
        <begin position="206"/>
        <end position="233"/>
    </location>
</feature>
<dbReference type="InterPro" id="IPR003337">
    <property type="entry name" value="Trehalose_PPase"/>
</dbReference>
<sequence>MTVIIGSLFLPYTVKFKIDAATNGSDTESVKETINDFTKSGSPIPSILPALSQTPQIPRSPVLRGRELNRPKISNETRADTPEGFFYARRPRRAGTNESSGEASTSGTPGIVVAPPPSTANAAAAGGGGGSTYIQPNSIVEPKKHFDNSGLPSITTRSQSSTLTRNNSSPNLVSLAPTDNFERARSVLSGRGITLHSNHSASSLFSDEVPFPSTSSTPQHQQQSYVPSYHREDDEPWKEGFKDMIMGRNHSKLAPFGGFSDPSIKHSILNEENIFETAPWNIVPTESGNGSLINAVQLSVQTGVMKRNKWVGILSMPSDDVPENVKENISKELSSNYDCEVVFPDDLTFEGHYKSFCKQILWPTLHYQIPDDPKSKAFEEHSWGHYVLMNRLIADKLVETYKEVNGDADDPYNPENMIWVHDYHLLLVPKMIREKLPNVKIGFFLHVSFPSSEVFRCFAQRKQLLEGMLGANCIGFQTDEYVRHFLQTCNRLLLADTNEYGVSYEGNLTVTNTTPVGIDAASLMHKVTSESVNEWRAMIKEKWKDHKLIVSRDKLDKLRGVKHKLLAYERFLKDNPEYIDSTVLIQICIGESHDADYEAEVMKIVSRINSLPDNISVTQPVVFLQRDIEFDQYLALECEADVFVVSSMREGLNLTCHEFIIATSERKSPLILSEFTGSSALLDCGGKGALLINPWDTKRFSEVFKESLEMSEQEKNLRWGSCFEFVLTRDSKHWVANCLNSILEACNLDRKKSRHLVPFTQKVFENFIRLSGKNGKKIVILGLEISSTSVNSSRNIRTGSAGKVNISEPTRLVGLLVDLIENPNTYVYLMSFLSRHDLDIMFKRYPKIGLIAENGSYVKLIGSKEWITIVDEGEESSWMPQITQLIESKVERLPGSFCQVQDSTVRFHAGRSFIDDRERSLDAMGDTIQHINSLSEELGGIHATLVRNSVIVQKNQINLKALRFLVSYYNTSLYNQSESFIGENIKEFQKPLSPKSETIDFFNRDEHYISAILYSGGLTTIDEANYEYINHLKDIRAVKNALTVTVMATDGEDVKTGAGYEVSGINELLRIFARANLT</sequence>
<dbReference type="GO" id="GO:0004805">
    <property type="term" value="F:trehalose-phosphatase activity"/>
    <property type="evidence" value="ECO:0007669"/>
    <property type="project" value="TreeGrafter"/>
</dbReference>
<proteinExistence type="predicted"/>
<name>G3ALU6_SPAPN</name>
<dbReference type="KEGG" id="spaa:SPAPADRAFT_70708"/>
<evidence type="ECO:0000256" key="1">
    <source>
        <dbReference type="ARBA" id="ARBA00022553"/>
    </source>
</evidence>
<dbReference type="Proteomes" id="UP000000709">
    <property type="component" value="Unassembled WGS sequence"/>
</dbReference>
<dbReference type="GO" id="GO:0003825">
    <property type="term" value="F:alpha,alpha-trehalose-phosphate synthase (UDP-forming) activity"/>
    <property type="evidence" value="ECO:0007669"/>
    <property type="project" value="TreeGrafter"/>
</dbReference>
<dbReference type="eggNOG" id="KOG1050">
    <property type="taxonomic scope" value="Eukaryota"/>
</dbReference>
<dbReference type="Gene3D" id="3.40.50.2000">
    <property type="entry name" value="Glycogen Phosphorylase B"/>
    <property type="match status" value="2"/>
</dbReference>
<dbReference type="STRING" id="619300.G3ALU6"/>
<evidence type="ECO:0000313" key="4">
    <source>
        <dbReference type="Proteomes" id="UP000000709"/>
    </source>
</evidence>
<dbReference type="FunFam" id="3.40.50.2000:FF:000099">
    <property type="entry name" value="Alpha,alpha-trehalose phosphate synthase subunit, putative"/>
    <property type="match status" value="1"/>
</dbReference>
<feature type="compositionally biased region" description="Polar residues" evidence="2">
    <location>
        <begin position="150"/>
        <end position="172"/>
    </location>
</feature>
<dbReference type="Pfam" id="PF00982">
    <property type="entry name" value="Glyco_transf_20"/>
    <property type="match status" value="1"/>
</dbReference>
<evidence type="ECO:0000313" key="3">
    <source>
        <dbReference type="EMBL" id="EGW32705.1"/>
    </source>
</evidence>
<reference evidence="3 4" key="1">
    <citation type="journal article" date="2011" name="Proc. Natl. Acad. Sci. U.S.A.">
        <title>Comparative genomics of xylose-fermenting fungi for enhanced biofuel production.</title>
        <authorList>
            <person name="Wohlbach D.J."/>
            <person name="Kuo A."/>
            <person name="Sato T.K."/>
            <person name="Potts K.M."/>
            <person name="Salamov A.A."/>
            <person name="LaButti K.M."/>
            <person name="Sun H."/>
            <person name="Clum A."/>
            <person name="Pangilinan J.L."/>
            <person name="Lindquist E.A."/>
            <person name="Lucas S."/>
            <person name="Lapidus A."/>
            <person name="Jin M."/>
            <person name="Gunawan C."/>
            <person name="Balan V."/>
            <person name="Dale B.E."/>
            <person name="Jeffries T.W."/>
            <person name="Zinkel R."/>
            <person name="Barry K.W."/>
            <person name="Grigoriev I.V."/>
            <person name="Gasch A.P."/>
        </authorList>
    </citation>
    <scope>NUCLEOTIDE SEQUENCE [LARGE SCALE GENOMIC DNA]</scope>
    <source>
        <strain evidence="4">NRRL Y-27907 / 11-Y1</strain>
    </source>
</reference>
<protein>
    <submittedName>
        <fullName evidence="3">Uncharacterized protein TPS3</fullName>
    </submittedName>
</protein>
<dbReference type="Pfam" id="PF02358">
    <property type="entry name" value="Trehalose_PPase"/>
    <property type="match status" value="1"/>
</dbReference>
<keyword evidence="1" id="KW-0597">Phosphoprotein</keyword>
<dbReference type="FunCoup" id="G3ALU6">
    <property type="interactions" value="312"/>
</dbReference>
<dbReference type="RefSeq" id="XP_007374220.1">
    <property type="nucleotide sequence ID" value="XM_007374158.1"/>
</dbReference>